<gene>
    <name evidence="2" type="ORF">J3Q64DRAFT_1697431</name>
</gene>
<name>A0ABR3B1M4_PHYBL</name>
<evidence type="ECO:0000313" key="2">
    <source>
        <dbReference type="EMBL" id="KAL0087655.1"/>
    </source>
</evidence>
<sequence length="120" mass="14082">MPSQKKIIAEWAQLVPALSIVTQHLYEINFIYSVFVYGVQYNKYYYHNHHHCLKYPKLSPPNFLFYFITGIIIEFTSNIIIAYCLLILPLDLDPDPDLDLDQSQFSLIQFNSVQFCLDLS</sequence>
<feature type="transmembrane region" description="Helical" evidence="1">
    <location>
        <begin position="63"/>
        <end position="88"/>
    </location>
</feature>
<dbReference type="Proteomes" id="UP001448207">
    <property type="component" value="Unassembled WGS sequence"/>
</dbReference>
<evidence type="ECO:0000313" key="3">
    <source>
        <dbReference type="Proteomes" id="UP001448207"/>
    </source>
</evidence>
<dbReference type="EMBL" id="JBCLYO010000006">
    <property type="protein sequence ID" value="KAL0087655.1"/>
    <property type="molecule type" value="Genomic_DNA"/>
</dbReference>
<keyword evidence="1" id="KW-1133">Transmembrane helix</keyword>
<keyword evidence="1" id="KW-0472">Membrane</keyword>
<keyword evidence="3" id="KW-1185">Reference proteome</keyword>
<reference evidence="2 3" key="1">
    <citation type="submission" date="2024-04" db="EMBL/GenBank/DDBJ databases">
        <title>Symmetric and asymmetric DNA N6-adenine methylation regulates different biological responses in Mucorales.</title>
        <authorList>
            <consortium name="Lawrence Berkeley National Laboratory"/>
            <person name="Lax C."/>
            <person name="Mondo S.J."/>
            <person name="Osorio-Concepcion M."/>
            <person name="Muszewska A."/>
            <person name="Corrochano-Luque M."/>
            <person name="Gutierrez G."/>
            <person name="Riley R."/>
            <person name="Lipzen A."/>
            <person name="Guo J."/>
            <person name="Hundley H."/>
            <person name="Amirebrahimi M."/>
            <person name="Ng V."/>
            <person name="Lorenzo-Gutierrez D."/>
            <person name="Binder U."/>
            <person name="Yang J."/>
            <person name="Song Y."/>
            <person name="Canovas D."/>
            <person name="Navarro E."/>
            <person name="Freitag M."/>
            <person name="Gabaldon T."/>
            <person name="Grigoriev I.V."/>
            <person name="Corrochano L.M."/>
            <person name="Nicolas F.E."/>
            <person name="Garre V."/>
        </authorList>
    </citation>
    <scope>NUCLEOTIDE SEQUENCE [LARGE SCALE GENOMIC DNA]</scope>
    <source>
        <strain evidence="2 3">L51</strain>
    </source>
</reference>
<keyword evidence="1" id="KW-0812">Transmembrane</keyword>
<accession>A0ABR3B1M4</accession>
<evidence type="ECO:0000256" key="1">
    <source>
        <dbReference type="SAM" id="Phobius"/>
    </source>
</evidence>
<comment type="caution">
    <text evidence="2">The sequence shown here is derived from an EMBL/GenBank/DDBJ whole genome shotgun (WGS) entry which is preliminary data.</text>
</comment>
<evidence type="ECO:0008006" key="4">
    <source>
        <dbReference type="Google" id="ProtNLM"/>
    </source>
</evidence>
<organism evidence="2 3">
    <name type="scientific">Phycomyces blakesleeanus</name>
    <dbReference type="NCBI Taxonomy" id="4837"/>
    <lineage>
        <taxon>Eukaryota</taxon>
        <taxon>Fungi</taxon>
        <taxon>Fungi incertae sedis</taxon>
        <taxon>Mucoromycota</taxon>
        <taxon>Mucoromycotina</taxon>
        <taxon>Mucoromycetes</taxon>
        <taxon>Mucorales</taxon>
        <taxon>Phycomycetaceae</taxon>
        <taxon>Phycomyces</taxon>
    </lineage>
</organism>
<protein>
    <recommendedName>
        <fullName evidence="4">Fatty acid hydroxylase domain-containing protein</fullName>
    </recommendedName>
</protein>
<proteinExistence type="predicted"/>